<dbReference type="EMBL" id="CAJHNJ030000036">
    <property type="protein sequence ID" value="CAG9128777.1"/>
    <property type="molecule type" value="Genomic_DNA"/>
</dbReference>
<accession>A0A8S4FMZ7</accession>
<proteinExistence type="predicted"/>
<reference evidence="1" key="1">
    <citation type="submission" date="2020-11" db="EMBL/GenBank/DDBJ databases">
        <authorList>
            <person name="Whiteford S."/>
        </authorList>
    </citation>
    <scope>NUCLEOTIDE SEQUENCE</scope>
</reference>
<evidence type="ECO:0000313" key="1">
    <source>
        <dbReference type="EMBL" id="CAG9128777.1"/>
    </source>
</evidence>
<organism evidence="1 2">
    <name type="scientific">Plutella xylostella</name>
    <name type="common">Diamondback moth</name>
    <name type="synonym">Plutella maculipennis</name>
    <dbReference type="NCBI Taxonomy" id="51655"/>
    <lineage>
        <taxon>Eukaryota</taxon>
        <taxon>Metazoa</taxon>
        <taxon>Ecdysozoa</taxon>
        <taxon>Arthropoda</taxon>
        <taxon>Hexapoda</taxon>
        <taxon>Insecta</taxon>
        <taxon>Pterygota</taxon>
        <taxon>Neoptera</taxon>
        <taxon>Endopterygota</taxon>
        <taxon>Lepidoptera</taxon>
        <taxon>Glossata</taxon>
        <taxon>Ditrysia</taxon>
        <taxon>Yponomeutoidea</taxon>
        <taxon>Plutellidae</taxon>
        <taxon>Plutella</taxon>
    </lineage>
</organism>
<dbReference type="AlphaFoldDB" id="A0A8S4FMZ7"/>
<gene>
    <name evidence="1" type="ORF">PLXY2_LOCUS9357</name>
</gene>
<keyword evidence="2" id="KW-1185">Reference proteome</keyword>
<evidence type="ECO:0000313" key="2">
    <source>
        <dbReference type="Proteomes" id="UP000653454"/>
    </source>
</evidence>
<sequence length="121" mass="13295">MSRVEQHSRECNLELSCIPEFKNENLTSTVVQLASVVSCPIADTDIVTCKRVAKVNPSSERPLKCLRRRGCSVWYIGSLIRSTVDDELRAQGLGWTGAMAAAGDRTAWRTLVKNLCTTGVP</sequence>
<comment type="caution">
    <text evidence="1">The sequence shown here is derived from an EMBL/GenBank/DDBJ whole genome shotgun (WGS) entry which is preliminary data.</text>
</comment>
<protein>
    <submittedName>
        <fullName evidence="1">(diamondback moth) hypothetical protein</fullName>
    </submittedName>
</protein>
<name>A0A8S4FMZ7_PLUXY</name>
<dbReference type="Proteomes" id="UP000653454">
    <property type="component" value="Unassembled WGS sequence"/>
</dbReference>